<dbReference type="GO" id="GO:0005768">
    <property type="term" value="C:endosome"/>
    <property type="evidence" value="ECO:0007669"/>
    <property type="project" value="UniProtKB-SubCell"/>
</dbReference>
<comment type="subunit">
    <text evidence="1">The target of rapamycin complex 1 (TORC1) is composed of at least RAPTOR, LST8 and TOR.</text>
</comment>
<keyword evidence="1" id="KW-0853">WD repeat</keyword>
<feature type="compositionally biased region" description="Acidic residues" evidence="2">
    <location>
        <begin position="133"/>
        <end position="154"/>
    </location>
</feature>
<comment type="similarity">
    <text evidence="1">Belongs to the WD repeat LST8 family.</text>
</comment>
<comment type="subcellular location">
    <subcellularLocation>
        <location evidence="1">Endosome</location>
    </subcellularLocation>
</comment>
<dbReference type="SUPFAM" id="SSF50998">
    <property type="entry name" value="Quinoprotein alcohol dehydrogenase-like"/>
    <property type="match status" value="1"/>
</dbReference>
<name>A0AA35YWB3_LACSI</name>
<dbReference type="InterPro" id="IPR037588">
    <property type="entry name" value="MLST8"/>
</dbReference>
<accession>A0AA35YWB3</accession>
<evidence type="ECO:0000256" key="2">
    <source>
        <dbReference type="SAM" id="MobiDB-lite"/>
    </source>
</evidence>
<dbReference type="InterPro" id="IPR011047">
    <property type="entry name" value="Quinoprotein_ADH-like_sf"/>
</dbReference>
<protein>
    <recommendedName>
        <fullName evidence="1">Target of rapamycin complex subunit LST8</fullName>
        <shortName evidence="1">TORC subunit LST8</shortName>
    </recommendedName>
    <alternativeName>
        <fullName evidence="1">Lethal with SEC13 protein 8 homolog</fullName>
    </alternativeName>
</protein>
<feature type="region of interest" description="Disordered" evidence="2">
    <location>
        <begin position="133"/>
        <end position="156"/>
    </location>
</feature>
<dbReference type="EMBL" id="OX465080">
    <property type="protein sequence ID" value="CAI9281466.1"/>
    <property type="molecule type" value="Genomic_DNA"/>
</dbReference>
<dbReference type="InterPro" id="IPR015943">
    <property type="entry name" value="WD40/YVTN_repeat-like_dom_sf"/>
</dbReference>
<dbReference type="Proteomes" id="UP001177003">
    <property type="component" value="Chromosome 4"/>
</dbReference>
<gene>
    <name evidence="3" type="ORF">LSALG_LOCUS21158</name>
</gene>
<dbReference type="Gene3D" id="2.130.10.10">
    <property type="entry name" value="YVTN repeat-like/Quinoprotein amine dehydrogenase"/>
    <property type="match status" value="1"/>
</dbReference>
<proteinExistence type="inferred from homology"/>
<keyword evidence="1" id="KW-0677">Repeat</keyword>
<comment type="function">
    <text evidence="1">Component of TORC1 complex, which is an essential cell growth regulator that controls plant development. Acts by activating transcription, protein synthesis and ribosome biogenesis, and inhibiting mRNA degradation and autophagy.</text>
</comment>
<evidence type="ECO:0000256" key="1">
    <source>
        <dbReference type="RuleBase" id="RU369068"/>
    </source>
</evidence>
<dbReference type="PANTHER" id="PTHR19842">
    <property type="entry name" value="G BETA-LIKE PROTEIN GBL"/>
    <property type="match status" value="1"/>
</dbReference>
<dbReference type="GO" id="GO:0032956">
    <property type="term" value="P:regulation of actin cytoskeleton organization"/>
    <property type="evidence" value="ECO:0007669"/>
    <property type="project" value="TreeGrafter"/>
</dbReference>
<evidence type="ECO:0000313" key="4">
    <source>
        <dbReference type="Proteomes" id="UP001177003"/>
    </source>
</evidence>
<dbReference type="GO" id="GO:0031932">
    <property type="term" value="C:TORC2 complex"/>
    <property type="evidence" value="ECO:0007669"/>
    <property type="project" value="InterPro"/>
</dbReference>
<reference evidence="3" key="1">
    <citation type="submission" date="2023-04" db="EMBL/GenBank/DDBJ databases">
        <authorList>
            <person name="Vijverberg K."/>
            <person name="Xiong W."/>
            <person name="Schranz E."/>
        </authorList>
    </citation>
    <scope>NUCLEOTIDE SEQUENCE</scope>
</reference>
<dbReference type="AlphaFoldDB" id="A0AA35YWB3"/>
<sequence>MWERDMVNRSIDQERRQHQGRCYYRSRQNNSYNGRWKMENKQSVQTELISSDQNGNIRVWDLTANPCSCELLGSCCKQQRNLLCLEALTWDTGHQRWVWDWVFSVDGANLITSTSTCGYTTCCILFSSGGDFDEDEDDSHTEEEIEMKNEDEEEATGKMETATALLVSNEVVSLLGSASETPVSNILEPAFFSSLPTVHSMIIFVCIKGQSPTEGGTRGEEVGQGQG</sequence>
<keyword evidence="4" id="KW-1185">Reference proteome</keyword>
<dbReference type="GO" id="GO:0031931">
    <property type="term" value="C:TORC1 complex"/>
    <property type="evidence" value="ECO:0007669"/>
    <property type="project" value="UniProtKB-UniRule"/>
</dbReference>
<organism evidence="3 4">
    <name type="scientific">Lactuca saligna</name>
    <name type="common">Willowleaf lettuce</name>
    <dbReference type="NCBI Taxonomy" id="75948"/>
    <lineage>
        <taxon>Eukaryota</taxon>
        <taxon>Viridiplantae</taxon>
        <taxon>Streptophyta</taxon>
        <taxon>Embryophyta</taxon>
        <taxon>Tracheophyta</taxon>
        <taxon>Spermatophyta</taxon>
        <taxon>Magnoliopsida</taxon>
        <taxon>eudicotyledons</taxon>
        <taxon>Gunneridae</taxon>
        <taxon>Pentapetalae</taxon>
        <taxon>asterids</taxon>
        <taxon>campanulids</taxon>
        <taxon>Asterales</taxon>
        <taxon>Asteraceae</taxon>
        <taxon>Cichorioideae</taxon>
        <taxon>Cichorieae</taxon>
        <taxon>Lactucinae</taxon>
        <taxon>Lactuca</taxon>
    </lineage>
</organism>
<dbReference type="GO" id="GO:0031929">
    <property type="term" value="P:TOR signaling"/>
    <property type="evidence" value="ECO:0007669"/>
    <property type="project" value="UniProtKB-UniRule"/>
</dbReference>
<keyword evidence="1" id="KW-0967">Endosome</keyword>
<dbReference type="PANTHER" id="PTHR19842:SF0">
    <property type="entry name" value="TARGET OF RAPAMYCIN COMPLEX SUBUNIT LST8"/>
    <property type="match status" value="1"/>
</dbReference>
<evidence type="ECO:0000313" key="3">
    <source>
        <dbReference type="EMBL" id="CAI9281466.1"/>
    </source>
</evidence>